<evidence type="ECO:0000313" key="2">
    <source>
        <dbReference type="EMBL" id="KAI4549329.1"/>
    </source>
</evidence>
<accession>A0AAD4UQG1</accession>
<dbReference type="AlphaFoldDB" id="A0AAD4UQG1"/>
<sequence length="101" mass="11248">MFQMDSAGKCLRRVSASCDVFLDLWAPVWGSVQKNPCPLVLLAFKHSANPTDNRHNQRASSQLGSRARVRRDQRQMSAVDLYGAGRPRTVFQVSMQLTLGG</sequence>
<proteinExistence type="predicted"/>
<evidence type="ECO:0000313" key="3">
    <source>
        <dbReference type="Proteomes" id="UP001214576"/>
    </source>
</evidence>
<dbReference type="EMBL" id="JAKZEL010000001">
    <property type="protein sequence ID" value="KAI4549329.1"/>
    <property type="molecule type" value="Genomic_DNA"/>
</dbReference>
<feature type="region of interest" description="Disordered" evidence="1">
    <location>
        <begin position="49"/>
        <end position="72"/>
    </location>
</feature>
<name>A0AAD4UQG1_OVIAM</name>
<dbReference type="Proteomes" id="UP001214576">
    <property type="component" value="Unassembled WGS sequence"/>
</dbReference>
<keyword evidence="3" id="KW-1185">Reference proteome</keyword>
<organism evidence="2 3">
    <name type="scientific">Ovis ammon polii</name>
    <dbReference type="NCBI Taxonomy" id="230172"/>
    <lineage>
        <taxon>Eukaryota</taxon>
        <taxon>Metazoa</taxon>
        <taxon>Chordata</taxon>
        <taxon>Craniata</taxon>
        <taxon>Vertebrata</taxon>
        <taxon>Euteleostomi</taxon>
        <taxon>Mammalia</taxon>
        <taxon>Eutheria</taxon>
        <taxon>Laurasiatheria</taxon>
        <taxon>Artiodactyla</taxon>
        <taxon>Ruminantia</taxon>
        <taxon>Pecora</taxon>
        <taxon>Bovidae</taxon>
        <taxon>Caprinae</taxon>
        <taxon>Ovis</taxon>
    </lineage>
</organism>
<evidence type="ECO:0000256" key="1">
    <source>
        <dbReference type="SAM" id="MobiDB-lite"/>
    </source>
</evidence>
<comment type="caution">
    <text evidence="2">The sequence shown here is derived from an EMBL/GenBank/DDBJ whole genome shotgun (WGS) entry which is preliminary data.</text>
</comment>
<gene>
    <name evidence="2" type="ORF">MG293_001659</name>
</gene>
<protein>
    <submittedName>
        <fullName evidence="2">Uncharacterized protein</fullName>
    </submittedName>
</protein>
<reference evidence="2" key="1">
    <citation type="submission" date="2022-03" db="EMBL/GenBank/DDBJ databases">
        <title>Genomic analyses of argali, domestic sheep and their hybrids provide insights into chromosomal evolution, heterosis and genetic basis of agronomic traits.</title>
        <authorList>
            <person name="Li M."/>
        </authorList>
    </citation>
    <scope>NUCLEOTIDE SEQUENCE</scope>
    <source>
        <strain evidence="2">CAU-MHL-2022a</strain>
        <tissue evidence="2">Skin</tissue>
    </source>
</reference>